<sequence length="243" mass="26919">MSNLSNQQAPPPAPDPRNADPLLAVLRQELGLNWELYKEFLMSIKAAILVGDNAAPLINQMGPLIQNRACHVAHQGVLFLLKDLEMKCRATGKTTEVSHSPPLGPNWSSMPPPVANMVPRLHPPSRTSVDRVVRNYSSQNASAPRARPAPAPVPNRPRSNVATATRHHPHSQQAPQSTPSHGIVMFIDPNFKRDVQDFFGLPGRPRLTAISYHEFDSVPHYEPGIDDLALWRKKVEAEIEDVM</sequence>
<evidence type="ECO:0000313" key="2">
    <source>
        <dbReference type="EMBL" id="EUC41762.1"/>
    </source>
</evidence>
<protein>
    <submittedName>
        <fullName evidence="2">Uncharacterized protein</fullName>
    </submittedName>
</protein>
<dbReference type="OrthoDB" id="3693579at2759"/>
<dbReference type="KEGG" id="bor:COCMIDRAFT_8560"/>
<gene>
    <name evidence="2" type="ORF">COCMIDRAFT_8560</name>
</gene>
<proteinExistence type="predicted"/>
<dbReference type="HOGENOM" id="CLU_1142508_0_0_1"/>
<dbReference type="EMBL" id="KI964087">
    <property type="protein sequence ID" value="EUC41762.1"/>
    <property type="molecule type" value="Genomic_DNA"/>
</dbReference>
<name>W6YQR0_COCMI</name>
<dbReference type="AlphaFoldDB" id="W6YQR0"/>
<feature type="compositionally biased region" description="Polar residues" evidence="1">
    <location>
        <begin position="171"/>
        <end position="180"/>
    </location>
</feature>
<dbReference type="GeneID" id="19126691"/>
<evidence type="ECO:0000313" key="3">
    <source>
        <dbReference type="Proteomes" id="UP000054032"/>
    </source>
</evidence>
<organism evidence="2 3">
    <name type="scientific">Bipolaris oryzae ATCC 44560</name>
    <dbReference type="NCBI Taxonomy" id="930090"/>
    <lineage>
        <taxon>Eukaryota</taxon>
        <taxon>Fungi</taxon>
        <taxon>Dikarya</taxon>
        <taxon>Ascomycota</taxon>
        <taxon>Pezizomycotina</taxon>
        <taxon>Dothideomycetes</taxon>
        <taxon>Pleosporomycetidae</taxon>
        <taxon>Pleosporales</taxon>
        <taxon>Pleosporineae</taxon>
        <taxon>Pleosporaceae</taxon>
        <taxon>Bipolaris</taxon>
    </lineage>
</organism>
<reference evidence="2 3" key="1">
    <citation type="journal article" date="2013" name="PLoS Genet.">
        <title>Comparative genome structure, secondary metabolite, and effector coding capacity across Cochliobolus pathogens.</title>
        <authorList>
            <person name="Condon B.J."/>
            <person name="Leng Y."/>
            <person name="Wu D."/>
            <person name="Bushley K.E."/>
            <person name="Ohm R.A."/>
            <person name="Otillar R."/>
            <person name="Martin J."/>
            <person name="Schackwitz W."/>
            <person name="Grimwood J."/>
            <person name="MohdZainudin N."/>
            <person name="Xue C."/>
            <person name="Wang R."/>
            <person name="Manning V.A."/>
            <person name="Dhillon B."/>
            <person name="Tu Z.J."/>
            <person name="Steffenson B.J."/>
            <person name="Salamov A."/>
            <person name="Sun H."/>
            <person name="Lowry S."/>
            <person name="LaButti K."/>
            <person name="Han J."/>
            <person name="Copeland A."/>
            <person name="Lindquist E."/>
            <person name="Barry K."/>
            <person name="Schmutz J."/>
            <person name="Baker S.E."/>
            <person name="Ciuffetti L.M."/>
            <person name="Grigoriev I.V."/>
            <person name="Zhong S."/>
            <person name="Turgeon B.G."/>
        </authorList>
    </citation>
    <scope>NUCLEOTIDE SEQUENCE [LARGE SCALE GENOMIC DNA]</scope>
    <source>
        <strain evidence="2 3">ATCC 44560</strain>
    </source>
</reference>
<dbReference type="RefSeq" id="XP_007691701.1">
    <property type="nucleotide sequence ID" value="XM_007693511.1"/>
</dbReference>
<evidence type="ECO:0000256" key="1">
    <source>
        <dbReference type="SAM" id="MobiDB-lite"/>
    </source>
</evidence>
<accession>W6YQR0</accession>
<feature type="region of interest" description="Disordered" evidence="1">
    <location>
        <begin position="137"/>
        <end position="180"/>
    </location>
</feature>
<keyword evidence="3" id="KW-1185">Reference proteome</keyword>
<dbReference type="Proteomes" id="UP000054032">
    <property type="component" value="Unassembled WGS sequence"/>
</dbReference>